<organism evidence="1 2">
    <name type="scientific">Araneus ventricosus</name>
    <name type="common">Orbweaver spider</name>
    <name type="synonym">Epeira ventricosa</name>
    <dbReference type="NCBI Taxonomy" id="182803"/>
    <lineage>
        <taxon>Eukaryota</taxon>
        <taxon>Metazoa</taxon>
        <taxon>Ecdysozoa</taxon>
        <taxon>Arthropoda</taxon>
        <taxon>Chelicerata</taxon>
        <taxon>Arachnida</taxon>
        <taxon>Araneae</taxon>
        <taxon>Araneomorphae</taxon>
        <taxon>Entelegynae</taxon>
        <taxon>Araneoidea</taxon>
        <taxon>Araneidae</taxon>
        <taxon>Araneus</taxon>
    </lineage>
</organism>
<comment type="caution">
    <text evidence="1">The sequence shown here is derived from an EMBL/GenBank/DDBJ whole genome shotgun (WGS) entry which is preliminary data.</text>
</comment>
<dbReference type="Proteomes" id="UP000499080">
    <property type="component" value="Unassembled WGS sequence"/>
</dbReference>
<accession>A0A4Y2F2J4</accession>
<protein>
    <submittedName>
        <fullName evidence="1">Uncharacterized protein</fullName>
    </submittedName>
</protein>
<evidence type="ECO:0000313" key="2">
    <source>
        <dbReference type="Proteomes" id="UP000499080"/>
    </source>
</evidence>
<proteinExistence type="predicted"/>
<name>A0A4Y2F2J4_ARAVE</name>
<dbReference type="AlphaFoldDB" id="A0A4Y2F2J4"/>
<reference evidence="1 2" key="1">
    <citation type="journal article" date="2019" name="Sci. Rep.">
        <title>Orb-weaving spider Araneus ventricosus genome elucidates the spidroin gene catalogue.</title>
        <authorList>
            <person name="Kono N."/>
            <person name="Nakamura H."/>
            <person name="Ohtoshi R."/>
            <person name="Moran D.A.P."/>
            <person name="Shinohara A."/>
            <person name="Yoshida Y."/>
            <person name="Fujiwara M."/>
            <person name="Mori M."/>
            <person name="Tomita M."/>
            <person name="Arakawa K."/>
        </authorList>
    </citation>
    <scope>NUCLEOTIDE SEQUENCE [LARGE SCALE GENOMIC DNA]</scope>
</reference>
<keyword evidence="2" id="KW-1185">Reference proteome</keyword>
<sequence length="97" mass="11518">MNQVKAPCHNFDNNYLIEVRAIGIYRSKRKKFHPRRRSILEEWSIPEEFVLEEWNSGDLKLMKISKVFSVASWLLNNLPYPLKKLPRCLKKCPYPVG</sequence>
<evidence type="ECO:0000313" key="1">
    <source>
        <dbReference type="EMBL" id="GBM34739.1"/>
    </source>
</evidence>
<dbReference type="EMBL" id="BGPR01000768">
    <property type="protein sequence ID" value="GBM34739.1"/>
    <property type="molecule type" value="Genomic_DNA"/>
</dbReference>
<gene>
    <name evidence="1" type="ORF">AVEN_208899_1</name>
</gene>